<dbReference type="InterPro" id="IPR023614">
    <property type="entry name" value="Porin_dom_sf"/>
</dbReference>
<evidence type="ECO:0000256" key="1">
    <source>
        <dbReference type="ARBA" id="ARBA00009075"/>
    </source>
</evidence>
<organism evidence="6 7">
    <name type="scientific">Halopseudomonas bauzanensis</name>
    <dbReference type="NCBI Taxonomy" id="653930"/>
    <lineage>
        <taxon>Bacteria</taxon>
        <taxon>Pseudomonadati</taxon>
        <taxon>Pseudomonadota</taxon>
        <taxon>Gammaproteobacteria</taxon>
        <taxon>Pseudomonadales</taxon>
        <taxon>Pseudomonadaceae</taxon>
        <taxon>Halopseudomonas</taxon>
    </lineage>
</organism>
<dbReference type="Gene3D" id="2.40.160.10">
    <property type="entry name" value="Porin"/>
    <property type="match status" value="1"/>
</dbReference>
<dbReference type="EMBL" id="FOUA01000001">
    <property type="protein sequence ID" value="SFL68739.1"/>
    <property type="molecule type" value="Genomic_DNA"/>
</dbReference>
<accession>A0A1I4JQA2</accession>
<dbReference type="PANTHER" id="PTHR34596">
    <property type="entry name" value="CHITOPORIN"/>
    <property type="match status" value="1"/>
</dbReference>
<evidence type="ECO:0000313" key="7">
    <source>
        <dbReference type="Proteomes" id="UP000186599"/>
    </source>
</evidence>
<comment type="similarity">
    <text evidence="1">Belongs to the outer membrane porin (Opr) (TC 1.B.25) family.</text>
</comment>
<dbReference type="GO" id="GO:0015288">
    <property type="term" value="F:porin activity"/>
    <property type="evidence" value="ECO:0007669"/>
    <property type="project" value="TreeGrafter"/>
</dbReference>
<dbReference type="GO" id="GO:0016020">
    <property type="term" value="C:membrane"/>
    <property type="evidence" value="ECO:0007669"/>
    <property type="project" value="InterPro"/>
</dbReference>
<reference evidence="7 8" key="1">
    <citation type="submission" date="2016-10" db="EMBL/GenBank/DDBJ databases">
        <authorList>
            <person name="de Groot N.N."/>
        </authorList>
    </citation>
    <scope>NUCLEOTIDE SEQUENCE [LARGE SCALE GENOMIC DNA]</scope>
    <source>
        <strain evidence="6 7">CGMCC 1.9095</strain>
        <strain evidence="5 8">DSM 22558</strain>
    </source>
</reference>
<sequence>MYQKTIKVLLACAMLVEAPLVLADFIGDAKGSLELRNFYYSRDFRNEGAAQSKRDEWAQGFILNLQSGFTEGPVGFGVDALGMLGIKLDSSPDRTGSGILAHDAQRNVESEYSKLTFTAKARAGQSTLHVGGLHPTLPMLWSNNSRLLPQIFRGGRLVSHDLQPLSITLLRLNAVKQRNSTDFESLTAFGYAPVEADHLDYLALDYKVSPNLSLSYHLAELDDLYRSHFAGLKFDHPLRVGRLLAEVRYFDASETGNERLGEVDNRTLSTLFAYRVAGHTFGAGYQQARGDTSFAFVNGADTYLFAESLASTFTAPGERVRLVRYDYDFAAAGLPGLTLGIKYAKGDQVDPALLTTAQAAELRAVGQKGKEWERMTDIAYTVQSGPLKDLSLQWRNSTNRSTYADSADENRLIVRYTFDF</sequence>
<dbReference type="EMBL" id="FOGN01000001">
    <property type="protein sequence ID" value="SER56067.1"/>
    <property type="molecule type" value="Genomic_DNA"/>
</dbReference>
<evidence type="ECO:0000256" key="3">
    <source>
        <dbReference type="ARBA" id="ARBA00022729"/>
    </source>
</evidence>
<keyword evidence="2" id="KW-0813">Transport</keyword>
<evidence type="ECO:0000256" key="4">
    <source>
        <dbReference type="SAM" id="SignalP"/>
    </source>
</evidence>
<evidence type="ECO:0000313" key="8">
    <source>
        <dbReference type="Proteomes" id="UP000186904"/>
    </source>
</evidence>
<dbReference type="InterPro" id="IPR005318">
    <property type="entry name" value="OM_porin_bac"/>
</dbReference>
<evidence type="ECO:0000313" key="5">
    <source>
        <dbReference type="EMBL" id="SER56067.1"/>
    </source>
</evidence>
<keyword evidence="7" id="KW-1185">Reference proteome</keyword>
<feature type="chain" id="PRO_5010473073" evidence="4">
    <location>
        <begin position="24"/>
        <end position="420"/>
    </location>
</feature>
<dbReference type="OrthoDB" id="6759120at2"/>
<dbReference type="PANTHER" id="PTHR34596:SF2">
    <property type="entry name" value="CHITOPORIN"/>
    <property type="match status" value="1"/>
</dbReference>
<gene>
    <name evidence="6" type="ORF">SAMN04487855_0717</name>
    <name evidence="5" type="ORF">SAMN05216589_0908</name>
</gene>
<keyword evidence="3 4" id="KW-0732">Signal</keyword>
<name>A0A1I4JQA2_9GAMM</name>
<proteinExistence type="inferred from homology"/>
<feature type="signal peptide" evidence="4">
    <location>
        <begin position="1"/>
        <end position="23"/>
    </location>
</feature>
<dbReference type="RefSeq" id="WP_074777996.1">
    <property type="nucleotide sequence ID" value="NZ_FOGN01000001.1"/>
</dbReference>
<dbReference type="Proteomes" id="UP000186904">
    <property type="component" value="Unassembled WGS sequence"/>
</dbReference>
<dbReference type="Proteomes" id="UP000186599">
    <property type="component" value="Unassembled WGS sequence"/>
</dbReference>
<protein>
    <submittedName>
        <fullName evidence="6">Outer membrane porin, OprD family</fullName>
    </submittedName>
</protein>
<dbReference type="AlphaFoldDB" id="A0A1I4JQA2"/>
<dbReference type="Pfam" id="PF03573">
    <property type="entry name" value="OprD"/>
    <property type="match status" value="1"/>
</dbReference>
<evidence type="ECO:0000256" key="2">
    <source>
        <dbReference type="ARBA" id="ARBA00022448"/>
    </source>
</evidence>
<dbReference type="STRING" id="653930.SAMN05216589_0908"/>
<evidence type="ECO:0000313" key="6">
    <source>
        <dbReference type="EMBL" id="SFL68739.1"/>
    </source>
</evidence>